<keyword evidence="1" id="KW-0472">Membrane</keyword>
<dbReference type="EMBL" id="LYVF01000062">
    <property type="protein sequence ID" value="OAT85500.1"/>
    <property type="molecule type" value="Genomic_DNA"/>
</dbReference>
<evidence type="ECO:0000313" key="3">
    <source>
        <dbReference type="Proteomes" id="UP000078532"/>
    </source>
</evidence>
<dbReference type="Pfam" id="PF04306">
    <property type="entry name" value="DUF456"/>
    <property type="match status" value="1"/>
</dbReference>
<dbReference type="Proteomes" id="UP000078532">
    <property type="component" value="Unassembled WGS sequence"/>
</dbReference>
<dbReference type="OrthoDB" id="9808460at2"/>
<gene>
    <name evidence="2" type="ORF">A6M21_06190</name>
</gene>
<sequence length="158" mass="16680">MACLLISCFFFAAGLAATMTPVLPGVPLIWLGMAVYGLSNGFTVPGRFFYLTVTVAAFCFTLPAIGGRRRAFRRDLSGEAVWGGMLGVLAGVLSLGAAGMFWGPPVGAVFAELLAGKPLNRAVPLAFGTLAGLAGNKPLKMLLQLTLIGWFFYRTGMR</sequence>
<evidence type="ECO:0000256" key="1">
    <source>
        <dbReference type="SAM" id="Phobius"/>
    </source>
</evidence>
<proteinExistence type="predicted"/>
<dbReference type="RefSeq" id="WP_066666847.1">
    <property type="nucleotide sequence ID" value="NZ_LYVF01000062.1"/>
</dbReference>
<reference evidence="2 3" key="1">
    <citation type="submission" date="2016-04" db="EMBL/GenBank/DDBJ databases">
        <authorList>
            <person name="Evans L.H."/>
            <person name="Alamgir A."/>
            <person name="Owens N."/>
            <person name="Weber N.D."/>
            <person name="Virtaneva K."/>
            <person name="Barbian K."/>
            <person name="Babar A."/>
            <person name="Rosenke K."/>
        </authorList>
    </citation>
    <scope>NUCLEOTIDE SEQUENCE [LARGE SCALE GENOMIC DNA]</scope>
    <source>
        <strain evidence="2 3">LMa1</strain>
    </source>
</reference>
<keyword evidence="1" id="KW-1133">Transmembrane helix</keyword>
<comment type="caution">
    <text evidence="2">The sequence shown here is derived from an EMBL/GenBank/DDBJ whole genome shotgun (WGS) entry which is preliminary data.</text>
</comment>
<accession>A0A1B7LH21</accession>
<feature type="transmembrane region" description="Helical" evidence="1">
    <location>
        <begin position="122"/>
        <end position="153"/>
    </location>
</feature>
<dbReference type="AlphaFoldDB" id="A0A1B7LH21"/>
<dbReference type="STRING" id="1838280.A6M21_06190"/>
<keyword evidence="3" id="KW-1185">Reference proteome</keyword>
<evidence type="ECO:0008006" key="4">
    <source>
        <dbReference type="Google" id="ProtNLM"/>
    </source>
</evidence>
<feature type="transmembrane region" description="Helical" evidence="1">
    <location>
        <begin position="80"/>
        <end position="102"/>
    </location>
</feature>
<name>A0A1B7LH21_9FIRM</name>
<dbReference type="PANTHER" id="PTHR39165">
    <property type="entry name" value="IG HYPOTHETICAL 17883"/>
    <property type="match status" value="1"/>
</dbReference>
<keyword evidence="1" id="KW-0812">Transmembrane</keyword>
<dbReference type="PANTHER" id="PTHR39165:SF1">
    <property type="entry name" value="DUF456 DOMAIN-CONTAINING PROTEIN"/>
    <property type="match status" value="1"/>
</dbReference>
<evidence type="ECO:0000313" key="2">
    <source>
        <dbReference type="EMBL" id="OAT85500.1"/>
    </source>
</evidence>
<protein>
    <recommendedName>
        <fullName evidence="4">DUF456 domain-containing protein</fullName>
    </recommendedName>
</protein>
<feature type="transmembrane region" description="Helical" evidence="1">
    <location>
        <begin position="48"/>
        <end position="68"/>
    </location>
</feature>
<dbReference type="InterPro" id="IPR007403">
    <property type="entry name" value="DUF456"/>
</dbReference>
<organism evidence="2 3">
    <name type="scientific">Desulfotomaculum copahuensis</name>
    <dbReference type="NCBI Taxonomy" id="1838280"/>
    <lineage>
        <taxon>Bacteria</taxon>
        <taxon>Bacillati</taxon>
        <taxon>Bacillota</taxon>
        <taxon>Clostridia</taxon>
        <taxon>Eubacteriales</taxon>
        <taxon>Desulfotomaculaceae</taxon>
        <taxon>Desulfotomaculum</taxon>
    </lineage>
</organism>